<comment type="caution">
    <text evidence="1">The sequence shown here is derived from an EMBL/GenBank/DDBJ whole genome shotgun (WGS) entry which is preliminary data.</text>
</comment>
<reference evidence="1 2" key="1">
    <citation type="submission" date="2020-08" db="EMBL/GenBank/DDBJ databases">
        <title>Genomic Encyclopedia of Type Strains, Phase IV (KMG-IV): sequencing the most valuable type-strain genomes for metagenomic binning, comparative biology and taxonomic classification.</title>
        <authorList>
            <person name="Goeker M."/>
        </authorList>
    </citation>
    <scope>NUCLEOTIDE SEQUENCE [LARGE SCALE GENOMIC DNA]</scope>
    <source>
        <strain evidence="1 2">DSM 105481</strain>
    </source>
</reference>
<keyword evidence="2" id="KW-1185">Reference proteome</keyword>
<proteinExistence type="predicted"/>
<sequence length="155" mass="17857">MADIKNEIQSLRDFVAPMMPTVAFKLQFMPTEFRAEDLIIQYKGGVSETETGYHYRHDRTYQFVYIGISELDCLTKAQPLERLFNNEMVIPLKGTTRYLRIESFSLSEPFKTESGVFAIIGMLEVNLREARGQITYPKVEHVGVTTPQLTIEIKK</sequence>
<accession>A0ABR6CRE0</accession>
<protein>
    <submittedName>
        <fullName evidence="1">Uncharacterized protein</fullName>
    </submittedName>
</protein>
<dbReference type="EMBL" id="JACJHX010000008">
    <property type="protein sequence ID" value="MBA9027519.1"/>
    <property type="molecule type" value="Genomic_DNA"/>
</dbReference>
<evidence type="ECO:0000313" key="2">
    <source>
        <dbReference type="Proteomes" id="UP000626697"/>
    </source>
</evidence>
<organism evidence="1 2">
    <name type="scientific">Peribacillus huizhouensis</name>
    <dbReference type="NCBI Taxonomy" id="1501239"/>
    <lineage>
        <taxon>Bacteria</taxon>
        <taxon>Bacillati</taxon>
        <taxon>Bacillota</taxon>
        <taxon>Bacilli</taxon>
        <taxon>Bacillales</taxon>
        <taxon>Bacillaceae</taxon>
        <taxon>Peribacillus</taxon>
    </lineage>
</organism>
<dbReference type="RefSeq" id="WP_182502971.1">
    <property type="nucleotide sequence ID" value="NZ_JACJHX010000008.1"/>
</dbReference>
<dbReference type="Proteomes" id="UP000626697">
    <property type="component" value="Unassembled WGS sequence"/>
</dbReference>
<name>A0ABR6CRE0_9BACI</name>
<evidence type="ECO:0000313" key="1">
    <source>
        <dbReference type="EMBL" id="MBA9027519.1"/>
    </source>
</evidence>
<gene>
    <name evidence="1" type="ORF">HNP81_002809</name>
</gene>